<organism evidence="2 3">
    <name type="scientific">Leucocoprinus leucothites</name>
    <dbReference type="NCBI Taxonomy" id="201217"/>
    <lineage>
        <taxon>Eukaryota</taxon>
        <taxon>Fungi</taxon>
        <taxon>Dikarya</taxon>
        <taxon>Basidiomycota</taxon>
        <taxon>Agaricomycotina</taxon>
        <taxon>Agaricomycetes</taxon>
        <taxon>Agaricomycetidae</taxon>
        <taxon>Agaricales</taxon>
        <taxon>Agaricineae</taxon>
        <taxon>Agaricaceae</taxon>
        <taxon>Leucocoprinus</taxon>
    </lineage>
</organism>
<name>A0A8H5D349_9AGAR</name>
<dbReference type="InterPro" id="IPR043519">
    <property type="entry name" value="NT_sf"/>
</dbReference>
<keyword evidence="3" id="KW-1185">Reference proteome</keyword>
<reference evidence="2 3" key="1">
    <citation type="journal article" date="2020" name="ISME J.">
        <title>Uncovering the hidden diversity of litter-decomposition mechanisms in mushroom-forming fungi.</title>
        <authorList>
            <person name="Floudas D."/>
            <person name="Bentzer J."/>
            <person name="Ahren D."/>
            <person name="Johansson T."/>
            <person name="Persson P."/>
            <person name="Tunlid A."/>
        </authorList>
    </citation>
    <scope>NUCLEOTIDE SEQUENCE [LARGE SCALE GENOMIC DNA]</scope>
    <source>
        <strain evidence="2 3">CBS 146.42</strain>
    </source>
</reference>
<protein>
    <submittedName>
        <fullName evidence="2">Uncharacterized protein</fullName>
    </submittedName>
</protein>
<dbReference type="AlphaFoldDB" id="A0A8H5D349"/>
<dbReference type="SUPFAM" id="SSF81301">
    <property type="entry name" value="Nucleotidyltransferase"/>
    <property type="match status" value="1"/>
</dbReference>
<sequence length="481" mass="53238">MSMIDGLCLSSTLPPTFMESTLAQLTAASSTAQSLPSLNRFPRQRNQQFGPKPQSSQLSSSLVDGSEQVNKSNQRNHAPPQPSVVMGSVDSATSALASVSLQPPSSVQVDQFSGGNNSRPIRPQALGAGAVAPAPAHASVVARQEAFFRINTTKNNRLKEVKSMVASSGDPNPLAFPQAPGSQSHIFQTTPFYALPAHGVGSSGIRYQLQNEKQPSVPLTPDEKAAKTAHKNEQKRLRKEKKKEEHFQLVIEAANATIAALREHGLSCAIFGSLACKLYGTFREPKDVDMLIIQQPDNPWIAQHVKALIVGTNPSHFYLKLPRDPTAPYRILYYRSGKRWGDCKVDILISGTMYLPDLFPPSSRNYITTISGIPLVPFSLLLVHKLQGWSDHITSTEKHKQRKHVQDAADVRRLLAMEEKIEEVRRTRPWNDAALFCEEFKELTKRRVKEYCEAFPNMAEAWELLGFDTVYTISSDLDLPS</sequence>
<feature type="region of interest" description="Disordered" evidence="1">
    <location>
        <begin position="42"/>
        <end position="88"/>
    </location>
</feature>
<evidence type="ECO:0000256" key="1">
    <source>
        <dbReference type="SAM" id="MobiDB-lite"/>
    </source>
</evidence>
<dbReference type="EMBL" id="JAACJO010000011">
    <property type="protein sequence ID" value="KAF5352338.1"/>
    <property type="molecule type" value="Genomic_DNA"/>
</dbReference>
<proteinExistence type="predicted"/>
<dbReference type="Proteomes" id="UP000559027">
    <property type="component" value="Unassembled WGS sequence"/>
</dbReference>
<feature type="compositionally biased region" description="Polar residues" evidence="1">
    <location>
        <begin position="67"/>
        <end position="76"/>
    </location>
</feature>
<accession>A0A8H5D349</accession>
<gene>
    <name evidence="2" type="ORF">D9756_006305</name>
</gene>
<evidence type="ECO:0000313" key="3">
    <source>
        <dbReference type="Proteomes" id="UP000559027"/>
    </source>
</evidence>
<evidence type="ECO:0000313" key="2">
    <source>
        <dbReference type="EMBL" id="KAF5352338.1"/>
    </source>
</evidence>
<feature type="compositionally biased region" description="Basic and acidic residues" evidence="1">
    <location>
        <begin position="221"/>
        <end position="235"/>
    </location>
</feature>
<comment type="caution">
    <text evidence="2">The sequence shown here is derived from an EMBL/GenBank/DDBJ whole genome shotgun (WGS) entry which is preliminary data.</text>
</comment>
<dbReference type="OrthoDB" id="3133286at2759"/>
<feature type="region of interest" description="Disordered" evidence="1">
    <location>
        <begin position="213"/>
        <end position="241"/>
    </location>
</feature>